<dbReference type="AlphaFoldDB" id="A0A1I8JQK4"/>
<organism evidence="1 2">
    <name type="scientific">Macrostomum lignano</name>
    <dbReference type="NCBI Taxonomy" id="282301"/>
    <lineage>
        <taxon>Eukaryota</taxon>
        <taxon>Metazoa</taxon>
        <taxon>Spiralia</taxon>
        <taxon>Lophotrochozoa</taxon>
        <taxon>Platyhelminthes</taxon>
        <taxon>Rhabditophora</taxon>
        <taxon>Macrostomorpha</taxon>
        <taxon>Macrostomida</taxon>
        <taxon>Macrostomidae</taxon>
        <taxon>Macrostomum</taxon>
    </lineage>
</organism>
<name>A0A1I8JQK4_9PLAT</name>
<dbReference type="Proteomes" id="UP000095280">
    <property type="component" value="Unplaced"/>
</dbReference>
<dbReference type="WBParaSite" id="snap_masked-unitig_34544-processed-gene-0.3-mRNA-1">
    <property type="protein sequence ID" value="snap_masked-unitig_34544-processed-gene-0.3-mRNA-1"/>
    <property type="gene ID" value="snap_masked-unitig_34544-processed-gene-0.3"/>
</dbReference>
<evidence type="ECO:0000313" key="1">
    <source>
        <dbReference type="Proteomes" id="UP000095280"/>
    </source>
</evidence>
<evidence type="ECO:0000313" key="2">
    <source>
        <dbReference type="WBParaSite" id="snap_masked-unitig_34544-processed-gene-0.3-mRNA-1"/>
    </source>
</evidence>
<accession>A0A1I8JQK4</accession>
<proteinExistence type="predicted"/>
<protein>
    <submittedName>
        <fullName evidence="2">MHC class I antigen</fullName>
    </submittedName>
</protein>
<reference evidence="2" key="1">
    <citation type="submission" date="2016-11" db="UniProtKB">
        <authorList>
            <consortium name="WormBaseParasite"/>
        </authorList>
    </citation>
    <scope>IDENTIFICATION</scope>
</reference>
<sequence>MSCLCLATAMATMAAPGSARA</sequence>
<keyword evidence="1" id="KW-1185">Reference proteome</keyword>